<feature type="chain" id="PRO_5026215576" description="Photosystem II 5 kDa protein, chloroplastic" evidence="1">
    <location>
        <begin position="19"/>
        <end position="114"/>
    </location>
</feature>
<evidence type="ECO:0000256" key="1">
    <source>
        <dbReference type="SAM" id="SignalP"/>
    </source>
</evidence>
<reference evidence="2 3" key="1">
    <citation type="submission" date="2019-11" db="EMBL/GenBank/DDBJ databases">
        <title>Whole genome sequence of Oryza granulata.</title>
        <authorList>
            <person name="Li W."/>
        </authorList>
    </citation>
    <scope>NUCLEOTIDE SEQUENCE [LARGE SCALE GENOMIC DNA]</scope>
    <source>
        <strain evidence="3">cv. Menghai</strain>
        <tissue evidence="2">Leaf</tissue>
    </source>
</reference>
<feature type="signal peptide" evidence="1">
    <location>
        <begin position="1"/>
        <end position="18"/>
    </location>
</feature>
<gene>
    <name evidence="2" type="ORF">E2562_011063</name>
</gene>
<protein>
    <recommendedName>
        <fullName evidence="4">Photosystem II 5 kDa protein, chloroplastic</fullName>
    </recommendedName>
</protein>
<comment type="caution">
    <text evidence="2">The sequence shown here is derived from an EMBL/GenBank/DDBJ whole genome shotgun (WGS) entry which is preliminary data.</text>
</comment>
<accession>A0A6G1EWN7</accession>
<proteinExistence type="predicted"/>
<dbReference type="PANTHER" id="PTHR34940">
    <property type="entry name" value="PHOTOSYSTEM II 5 KDA PROTEIN, CHLOROPLASTIC"/>
    <property type="match status" value="1"/>
</dbReference>
<keyword evidence="3" id="KW-1185">Reference proteome</keyword>
<dbReference type="OrthoDB" id="696173at2759"/>
<sequence length="114" mass="11230">MASLTMMASLSAVAPGAAVSGRVAAPRRGGLAVARAASGRAECQHEVAKVHADEARGAEGRRAVMFAAAAVALSAIGGGGAAVAGSDVKRGTPEAKKKYASICVTMPTAKVCHN</sequence>
<evidence type="ECO:0000313" key="2">
    <source>
        <dbReference type="EMBL" id="KAF0928972.1"/>
    </source>
</evidence>
<evidence type="ECO:0000313" key="3">
    <source>
        <dbReference type="Proteomes" id="UP000479710"/>
    </source>
</evidence>
<dbReference type="EMBL" id="SPHZ02000002">
    <property type="protein sequence ID" value="KAF0928972.1"/>
    <property type="molecule type" value="Genomic_DNA"/>
</dbReference>
<dbReference type="AlphaFoldDB" id="A0A6G1EWN7"/>
<evidence type="ECO:0008006" key="4">
    <source>
        <dbReference type="Google" id="ProtNLM"/>
    </source>
</evidence>
<dbReference type="PANTHER" id="PTHR34940:SF4">
    <property type="entry name" value="OS02G0581100 PROTEIN"/>
    <property type="match status" value="1"/>
</dbReference>
<organism evidence="2 3">
    <name type="scientific">Oryza meyeriana var. granulata</name>
    <dbReference type="NCBI Taxonomy" id="110450"/>
    <lineage>
        <taxon>Eukaryota</taxon>
        <taxon>Viridiplantae</taxon>
        <taxon>Streptophyta</taxon>
        <taxon>Embryophyta</taxon>
        <taxon>Tracheophyta</taxon>
        <taxon>Spermatophyta</taxon>
        <taxon>Magnoliopsida</taxon>
        <taxon>Liliopsida</taxon>
        <taxon>Poales</taxon>
        <taxon>Poaceae</taxon>
        <taxon>BOP clade</taxon>
        <taxon>Oryzoideae</taxon>
        <taxon>Oryzeae</taxon>
        <taxon>Oryzinae</taxon>
        <taxon>Oryza</taxon>
        <taxon>Oryza meyeriana</taxon>
    </lineage>
</organism>
<keyword evidence="1" id="KW-0732">Signal</keyword>
<name>A0A6G1EWN7_9ORYZ</name>
<dbReference type="Proteomes" id="UP000479710">
    <property type="component" value="Unassembled WGS sequence"/>
</dbReference>
<dbReference type="InterPro" id="IPR040296">
    <property type="entry name" value="PSBT"/>
</dbReference>